<reference evidence="2" key="1">
    <citation type="journal article" date="2020" name="Stud. Mycol.">
        <title>101 Dothideomycetes genomes: a test case for predicting lifestyles and emergence of pathogens.</title>
        <authorList>
            <person name="Haridas S."/>
            <person name="Albert R."/>
            <person name="Binder M."/>
            <person name="Bloem J."/>
            <person name="Labutti K."/>
            <person name="Salamov A."/>
            <person name="Andreopoulos B."/>
            <person name="Baker S."/>
            <person name="Barry K."/>
            <person name="Bills G."/>
            <person name="Bluhm B."/>
            <person name="Cannon C."/>
            <person name="Castanera R."/>
            <person name="Culley D."/>
            <person name="Daum C."/>
            <person name="Ezra D."/>
            <person name="Gonzalez J."/>
            <person name="Henrissat B."/>
            <person name="Kuo A."/>
            <person name="Liang C."/>
            <person name="Lipzen A."/>
            <person name="Lutzoni F."/>
            <person name="Magnuson J."/>
            <person name="Mondo S."/>
            <person name="Nolan M."/>
            <person name="Ohm R."/>
            <person name="Pangilinan J."/>
            <person name="Park H.-J."/>
            <person name="Ramirez L."/>
            <person name="Alfaro M."/>
            <person name="Sun H."/>
            <person name="Tritt A."/>
            <person name="Yoshinaga Y."/>
            <person name="Zwiers L.-H."/>
            <person name="Turgeon B."/>
            <person name="Goodwin S."/>
            <person name="Spatafora J."/>
            <person name="Crous P."/>
            <person name="Grigoriev I."/>
        </authorList>
    </citation>
    <scope>NUCLEOTIDE SEQUENCE</scope>
    <source>
        <strain evidence="2">CBS 627.86</strain>
    </source>
</reference>
<dbReference type="EMBL" id="ML977354">
    <property type="protein sequence ID" value="KAF2107491.1"/>
    <property type="molecule type" value="Genomic_DNA"/>
</dbReference>
<protein>
    <submittedName>
        <fullName evidence="2">Uncharacterized protein</fullName>
    </submittedName>
</protein>
<keyword evidence="3" id="KW-1185">Reference proteome</keyword>
<sequence length="241" mass="28196">MERHKHQKDEFSVIVKRARRKIKEKTWIQVTGRIPTSERSAYKEAMYACNRKRWLQQGTLDIELYQLLEVFPQFWIAQALSSSITLLCLGLYVVHRELGNIIKLFPKTYYCPIKIMLIREYWQKMISLKNLNSGPINRVESRKARDTTIRPKRREGKARSDGVSNDEQPISRDLPAKIKPNRRGGMTRNEEASDNEQLASSDILTKIRQKRRKRMIRHKGASNQDQPISSDILSVLRAADY</sequence>
<feature type="compositionally biased region" description="Basic and acidic residues" evidence="1">
    <location>
        <begin position="139"/>
        <end position="149"/>
    </location>
</feature>
<gene>
    <name evidence="2" type="ORF">BDV96DRAFT_693483</name>
</gene>
<organism evidence="2 3">
    <name type="scientific">Lophiotrema nucula</name>
    <dbReference type="NCBI Taxonomy" id="690887"/>
    <lineage>
        <taxon>Eukaryota</taxon>
        <taxon>Fungi</taxon>
        <taxon>Dikarya</taxon>
        <taxon>Ascomycota</taxon>
        <taxon>Pezizomycotina</taxon>
        <taxon>Dothideomycetes</taxon>
        <taxon>Pleosporomycetidae</taxon>
        <taxon>Pleosporales</taxon>
        <taxon>Lophiotremataceae</taxon>
        <taxon>Lophiotrema</taxon>
    </lineage>
</organism>
<dbReference type="Proteomes" id="UP000799770">
    <property type="component" value="Unassembled WGS sequence"/>
</dbReference>
<name>A0A6A5YMN3_9PLEO</name>
<evidence type="ECO:0000256" key="1">
    <source>
        <dbReference type="SAM" id="MobiDB-lite"/>
    </source>
</evidence>
<feature type="compositionally biased region" description="Basic residues" evidence="1">
    <location>
        <begin position="207"/>
        <end position="220"/>
    </location>
</feature>
<proteinExistence type="predicted"/>
<dbReference type="AlphaFoldDB" id="A0A6A5YMN3"/>
<feature type="region of interest" description="Disordered" evidence="1">
    <location>
        <begin position="139"/>
        <end position="226"/>
    </location>
</feature>
<evidence type="ECO:0000313" key="2">
    <source>
        <dbReference type="EMBL" id="KAF2107491.1"/>
    </source>
</evidence>
<accession>A0A6A5YMN3</accession>
<evidence type="ECO:0000313" key="3">
    <source>
        <dbReference type="Proteomes" id="UP000799770"/>
    </source>
</evidence>